<evidence type="ECO:0000313" key="1">
    <source>
        <dbReference type="EMBL" id="POG67045.1"/>
    </source>
</evidence>
<dbReference type="EMBL" id="AUPC02000179">
    <property type="protein sequence ID" value="POG67045.1"/>
    <property type="molecule type" value="Genomic_DNA"/>
</dbReference>
<sequence>MANIYTLNEINNGTPLVSGNKLGDSPFNSYPSSRTELENQRLKHDLDIALSLGIQLGTRNSLLIKNNESFSERVCQLEDEAREFKNEINQKEISLASTKSEIATKLEEIQALK</sequence>
<name>A0A2P4PNT3_RHIID</name>
<dbReference type="AlphaFoldDB" id="A0A2P4PNT3"/>
<dbReference type="VEuPathDB" id="FungiDB:RhiirFUN_019633"/>
<accession>A0A2P4PNT3</accession>
<keyword evidence="2" id="KW-1185">Reference proteome</keyword>
<comment type="caution">
    <text evidence="1">The sequence shown here is derived from an EMBL/GenBank/DDBJ whole genome shotgun (WGS) entry which is preliminary data.</text>
</comment>
<protein>
    <submittedName>
        <fullName evidence="1">Uncharacterized protein</fullName>
    </submittedName>
</protein>
<reference evidence="1 2" key="1">
    <citation type="journal article" date="2013" name="Proc. Natl. Acad. Sci. U.S.A.">
        <title>Genome of an arbuscular mycorrhizal fungus provides insight into the oldest plant symbiosis.</title>
        <authorList>
            <person name="Tisserant E."/>
            <person name="Malbreil M."/>
            <person name="Kuo A."/>
            <person name="Kohler A."/>
            <person name="Symeonidi A."/>
            <person name="Balestrini R."/>
            <person name="Charron P."/>
            <person name="Duensing N."/>
            <person name="Frei Dit Frey N."/>
            <person name="Gianinazzi-Pearson V."/>
            <person name="Gilbert L.B."/>
            <person name="Handa Y."/>
            <person name="Herr J.R."/>
            <person name="Hijri M."/>
            <person name="Koul R."/>
            <person name="Kawaguchi M."/>
            <person name="Krajinski F."/>
            <person name="Lammers P.J."/>
            <person name="Masclaux F.G."/>
            <person name="Murat C."/>
            <person name="Morin E."/>
            <person name="Ndikumana S."/>
            <person name="Pagni M."/>
            <person name="Petitpierre D."/>
            <person name="Requena N."/>
            <person name="Rosikiewicz P."/>
            <person name="Riley R."/>
            <person name="Saito K."/>
            <person name="San Clemente H."/>
            <person name="Shapiro H."/>
            <person name="van Tuinen D."/>
            <person name="Becard G."/>
            <person name="Bonfante P."/>
            <person name="Paszkowski U."/>
            <person name="Shachar-Hill Y.Y."/>
            <person name="Tuskan G.A."/>
            <person name="Young P.W."/>
            <person name="Sanders I.R."/>
            <person name="Henrissat B."/>
            <person name="Rensing S.A."/>
            <person name="Grigoriev I.V."/>
            <person name="Corradi N."/>
            <person name="Roux C."/>
            <person name="Martin F."/>
        </authorList>
    </citation>
    <scope>NUCLEOTIDE SEQUENCE [LARGE SCALE GENOMIC DNA]</scope>
    <source>
        <strain evidence="1 2">DAOM 197198</strain>
    </source>
</reference>
<reference evidence="1 2" key="2">
    <citation type="journal article" date="2018" name="New Phytol.">
        <title>High intraspecific genome diversity in the model arbuscular mycorrhizal symbiont Rhizophagus irregularis.</title>
        <authorList>
            <person name="Chen E.C.H."/>
            <person name="Morin E."/>
            <person name="Beaudet D."/>
            <person name="Noel J."/>
            <person name="Yildirir G."/>
            <person name="Ndikumana S."/>
            <person name="Charron P."/>
            <person name="St-Onge C."/>
            <person name="Giorgi J."/>
            <person name="Kruger M."/>
            <person name="Marton T."/>
            <person name="Ropars J."/>
            <person name="Grigoriev I.V."/>
            <person name="Hainaut M."/>
            <person name="Henrissat B."/>
            <person name="Roux C."/>
            <person name="Martin F."/>
            <person name="Corradi N."/>
        </authorList>
    </citation>
    <scope>NUCLEOTIDE SEQUENCE [LARGE SCALE GENOMIC DNA]</scope>
    <source>
        <strain evidence="1 2">DAOM 197198</strain>
    </source>
</reference>
<organism evidence="1 2">
    <name type="scientific">Rhizophagus irregularis (strain DAOM 181602 / DAOM 197198 / MUCL 43194)</name>
    <name type="common">Arbuscular mycorrhizal fungus</name>
    <name type="synonym">Glomus intraradices</name>
    <dbReference type="NCBI Taxonomy" id="747089"/>
    <lineage>
        <taxon>Eukaryota</taxon>
        <taxon>Fungi</taxon>
        <taxon>Fungi incertae sedis</taxon>
        <taxon>Mucoromycota</taxon>
        <taxon>Glomeromycotina</taxon>
        <taxon>Glomeromycetes</taxon>
        <taxon>Glomerales</taxon>
        <taxon>Glomeraceae</taxon>
        <taxon>Rhizophagus</taxon>
    </lineage>
</organism>
<evidence type="ECO:0000313" key="2">
    <source>
        <dbReference type="Proteomes" id="UP000018888"/>
    </source>
</evidence>
<dbReference type="Proteomes" id="UP000018888">
    <property type="component" value="Unassembled WGS sequence"/>
</dbReference>
<gene>
    <name evidence="1" type="ORF">GLOIN_2v1481898</name>
</gene>
<proteinExistence type="predicted"/>